<evidence type="ECO:0000256" key="18">
    <source>
        <dbReference type="ARBA" id="ARBA00044282"/>
    </source>
</evidence>
<evidence type="ECO:0000256" key="3">
    <source>
        <dbReference type="ARBA" id="ARBA00010617"/>
    </source>
</evidence>
<comment type="similarity">
    <text evidence="3 22">Belongs to the cytochrome P450 family.</text>
</comment>
<dbReference type="GO" id="GO:0004509">
    <property type="term" value="F:steroid 21-monooxygenase activity"/>
    <property type="evidence" value="ECO:0007669"/>
    <property type="project" value="UniProtKB-EC"/>
</dbReference>
<gene>
    <name evidence="24" type="ORF">XNOV1_A000280</name>
</gene>
<keyword evidence="4 21" id="KW-0349">Heme</keyword>
<dbReference type="GO" id="GO:0016829">
    <property type="term" value="F:lyase activity"/>
    <property type="evidence" value="ECO:0007669"/>
    <property type="project" value="UniProtKB-KW"/>
</dbReference>
<dbReference type="PANTHER" id="PTHR24289:SF19">
    <property type="entry name" value="CYTOCHROME P450 FAMILY 17 POLYPEPTIDE 2"/>
    <property type="match status" value="1"/>
</dbReference>
<evidence type="ECO:0000256" key="6">
    <source>
        <dbReference type="ARBA" id="ARBA00022824"/>
    </source>
</evidence>
<evidence type="ECO:0000256" key="1">
    <source>
        <dbReference type="ARBA" id="ARBA00004174"/>
    </source>
</evidence>
<evidence type="ECO:0000256" key="22">
    <source>
        <dbReference type="RuleBase" id="RU000461"/>
    </source>
</evidence>
<evidence type="ECO:0000256" key="4">
    <source>
        <dbReference type="ARBA" id="ARBA00022617"/>
    </source>
</evidence>
<evidence type="ECO:0000256" key="20">
    <source>
        <dbReference type="ARBA" id="ARBA00044342"/>
    </source>
</evidence>
<organism evidence="24 25">
    <name type="scientific">Xyrichtys novacula</name>
    <name type="common">Pearly razorfish</name>
    <name type="synonym">Hemipteronotus novacula</name>
    <dbReference type="NCBI Taxonomy" id="13765"/>
    <lineage>
        <taxon>Eukaryota</taxon>
        <taxon>Metazoa</taxon>
        <taxon>Chordata</taxon>
        <taxon>Craniata</taxon>
        <taxon>Vertebrata</taxon>
        <taxon>Euteleostomi</taxon>
        <taxon>Actinopterygii</taxon>
        <taxon>Neopterygii</taxon>
        <taxon>Teleostei</taxon>
        <taxon>Neoteleostei</taxon>
        <taxon>Acanthomorphata</taxon>
        <taxon>Eupercaria</taxon>
        <taxon>Labriformes</taxon>
        <taxon>Labridae</taxon>
        <taxon>Xyrichtys</taxon>
    </lineage>
</organism>
<keyword evidence="25" id="KW-1185">Reference proteome</keyword>
<comment type="caution">
    <text evidence="24">The sequence shown here is derived from an EMBL/GenBank/DDBJ whole genome shotgun (WGS) entry which is preliminary data.</text>
</comment>
<protein>
    <recommendedName>
        <fullName evidence="15">Steroid 21-hydroxylase</fullName>
        <ecNumber evidence="14">1.14.14.16</ecNumber>
    </recommendedName>
    <alternativeName>
        <fullName evidence="19">21-OHase</fullName>
    </alternativeName>
    <alternativeName>
        <fullName evidence="16">Cytochrome P-450c21</fullName>
    </alternativeName>
    <alternativeName>
        <fullName evidence="20">Cytochrome P450 21</fullName>
    </alternativeName>
    <alternativeName>
        <fullName evidence="18">Cytochrome P450 XXI</fullName>
    </alternativeName>
    <alternativeName>
        <fullName evidence="17">Cytochrome P450-C21</fullName>
    </alternativeName>
</protein>
<dbReference type="PRINTS" id="PR00463">
    <property type="entry name" value="EP450I"/>
</dbReference>
<dbReference type="GO" id="GO:0020037">
    <property type="term" value="F:heme binding"/>
    <property type="evidence" value="ECO:0007669"/>
    <property type="project" value="InterPro"/>
</dbReference>
<dbReference type="EC" id="1.14.14.16" evidence="14"/>
<evidence type="ECO:0000256" key="17">
    <source>
        <dbReference type="ARBA" id="ARBA00044265"/>
    </source>
</evidence>
<sequence length="594" mass="66254">MEEKKKNRVLSSNCGLTAPSALPHRFTVRVCSRNKNQNQNQNQGVSGSGDMMQQIIRQNSSVSLFILLFIADMLTHLLSSLLSFIPPLFSFSPSFLFFLFISGVTAVVVFLLVPKSRPRSSIPCLPRIPLLGSLPWLSGDLPPHLLFTRLTHRYGSLFALYLGPHFTVVVNNHQHAREVLLQRGRDFAGRPSMVTTDLLTRGGKDIAFSDYSPMWKMHRRLVHNSFTLFGEGTNRLQDIVLSSVDSLCAELLSSGRRGFDPSPAVTRAVTNVVCTLVFSATYRHGDAELQEVIRYNDGIVQTITRGGLVDIYPWMKVFPNECLRKLKECIIIRDRLLSQKLEEHKALLSDGDPYDLLDALLKGKMDSGRGQGSSEGERITDDHVLMIAAEAFGAGVETTSTTLLWILAYLLHHPEIQERLQKELDENVGGDRPVCMSDRGRLPYLDCVINECMRIRPVSPVLIPHTAMTDSSIGGHPVACGTRVLVNMWSIHHDPEHWDDPDLFNPDRFLDDQGQRVTPPCFLPFGAGPRVCVGESLARLELFLFLSSLLQRISFSLPHGDPPPNLQGRLGVVLQPLPYKVVVSPRAGWGGREK</sequence>
<keyword evidence="23" id="KW-0812">Transmembrane</keyword>
<keyword evidence="9 21" id="KW-0408">Iron</keyword>
<accession>A0AAV1EI47</accession>
<feature type="transmembrane region" description="Helical" evidence="23">
    <location>
        <begin position="91"/>
        <end position="113"/>
    </location>
</feature>
<dbReference type="InterPro" id="IPR036396">
    <property type="entry name" value="Cyt_P450_sf"/>
</dbReference>
<feature type="binding site" description="axial binding residue" evidence="21">
    <location>
        <position position="532"/>
    </location>
    <ligand>
        <name>heme</name>
        <dbReference type="ChEBI" id="CHEBI:30413"/>
    </ligand>
    <ligandPart>
        <name>Fe</name>
        <dbReference type="ChEBI" id="CHEBI:18248"/>
    </ligandPart>
</feature>
<evidence type="ECO:0000256" key="11">
    <source>
        <dbReference type="ARBA" id="ARBA00023121"/>
    </source>
</evidence>
<dbReference type="Gene3D" id="1.10.630.10">
    <property type="entry name" value="Cytochrome P450"/>
    <property type="match status" value="1"/>
</dbReference>
<evidence type="ECO:0000256" key="19">
    <source>
        <dbReference type="ARBA" id="ARBA00044304"/>
    </source>
</evidence>
<keyword evidence="23" id="KW-1133">Transmembrane helix</keyword>
<evidence type="ECO:0000256" key="2">
    <source>
        <dbReference type="ARBA" id="ARBA00004586"/>
    </source>
</evidence>
<dbReference type="InterPro" id="IPR017972">
    <property type="entry name" value="Cyt_P450_CS"/>
</dbReference>
<feature type="transmembrane region" description="Helical" evidence="23">
    <location>
        <begin position="62"/>
        <end position="85"/>
    </location>
</feature>
<dbReference type="AlphaFoldDB" id="A0AAV1EI47"/>
<dbReference type="GO" id="GO:0005506">
    <property type="term" value="F:iron ion binding"/>
    <property type="evidence" value="ECO:0007669"/>
    <property type="project" value="InterPro"/>
</dbReference>
<evidence type="ECO:0000256" key="16">
    <source>
        <dbReference type="ARBA" id="ARBA00044217"/>
    </source>
</evidence>
<dbReference type="Proteomes" id="UP001178508">
    <property type="component" value="Unassembled WGS sequence"/>
</dbReference>
<evidence type="ECO:0000256" key="10">
    <source>
        <dbReference type="ARBA" id="ARBA00023033"/>
    </source>
</evidence>
<proteinExistence type="inferred from homology"/>
<keyword evidence="13" id="KW-0755">Steroidogenesis</keyword>
<evidence type="ECO:0000256" key="7">
    <source>
        <dbReference type="ARBA" id="ARBA00022848"/>
    </source>
</evidence>
<dbReference type="PANTHER" id="PTHR24289">
    <property type="entry name" value="STEROID 17-ALPHA-HYDROXYLASE/17,20 LYASE"/>
    <property type="match status" value="1"/>
</dbReference>
<evidence type="ECO:0000256" key="5">
    <source>
        <dbReference type="ARBA" id="ARBA00022723"/>
    </source>
</evidence>
<dbReference type="PROSITE" id="PS00086">
    <property type="entry name" value="CYTOCHROME_P450"/>
    <property type="match status" value="1"/>
</dbReference>
<evidence type="ECO:0000256" key="8">
    <source>
        <dbReference type="ARBA" id="ARBA00023002"/>
    </source>
</evidence>
<dbReference type="GO" id="GO:0042448">
    <property type="term" value="P:progesterone metabolic process"/>
    <property type="evidence" value="ECO:0007669"/>
    <property type="project" value="TreeGrafter"/>
</dbReference>
<evidence type="ECO:0000256" key="12">
    <source>
        <dbReference type="ARBA" id="ARBA00023136"/>
    </source>
</evidence>
<evidence type="ECO:0000256" key="15">
    <source>
        <dbReference type="ARBA" id="ARBA00044116"/>
    </source>
</evidence>
<evidence type="ECO:0000256" key="21">
    <source>
        <dbReference type="PIRSR" id="PIRSR602401-1"/>
    </source>
</evidence>
<keyword evidence="6" id="KW-0256">Endoplasmic reticulum</keyword>
<evidence type="ECO:0000256" key="23">
    <source>
        <dbReference type="SAM" id="Phobius"/>
    </source>
</evidence>
<dbReference type="EMBL" id="CAUIWU010000006">
    <property type="protein sequence ID" value="CAJ1048364.1"/>
    <property type="molecule type" value="Genomic_DNA"/>
</dbReference>
<keyword evidence="5 21" id="KW-0479">Metal-binding</keyword>
<keyword evidence="8 22" id="KW-0560">Oxidoreductase</keyword>
<keyword evidence="10 22" id="KW-0503">Monooxygenase</keyword>
<keyword evidence="11" id="KW-0446">Lipid-binding</keyword>
<dbReference type="GO" id="GO:0008289">
    <property type="term" value="F:lipid binding"/>
    <property type="evidence" value="ECO:0007669"/>
    <property type="project" value="UniProtKB-KW"/>
</dbReference>
<dbReference type="GO" id="GO:0042446">
    <property type="term" value="P:hormone biosynthetic process"/>
    <property type="evidence" value="ECO:0007669"/>
    <property type="project" value="TreeGrafter"/>
</dbReference>
<dbReference type="InterPro" id="IPR001128">
    <property type="entry name" value="Cyt_P450"/>
</dbReference>
<keyword evidence="12 23" id="KW-0472">Membrane</keyword>
<dbReference type="Pfam" id="PF00067">
    <property type="entry name" value="p450"/>
    <property type="match status" value="1"/>
</dbReference>
<dbReference type="FunFam" id="1.10.630.10:FF:000049">
    <property type="entry name" value="steroid 21-hydroxylase isoform X1"/>
    <property type="match status" value="1"/>
</dbReference>
<comment type="cofactor">
    <cofactor evidence="21">
        <name>heme</name>
        <dbReference type="ChEBI" id="CHEBI:30413"/>
    </cofactor>
</comment>
<name>A0AAV1EI47_XYRNO</name>
<evidence type="ECO:0000313" key="25">
    <source>
        <dbReference type="Proteomes" id="UP001178508"/>
    </source>
</evidence>
<dbReference type="InterPro" id="IPR002401">
    <property type="entry name" value="Cyt_P450_E_grp-I"/>
</dbReference>
<dbReference type="SUPFAM" id="SSF48264">
    <property type="entry name" value="Cytochrome P450"/>
    <property type="match status" value="1"/>
</dbReference>
<keyword evidence="7" id="KW-0492">Microsome</keyword>
<dbReference type="GO" id="GO:0006694">
    <property type="term" value="P:steroid biosynthetic process"/>
    <property type="evidence" value="ECO:0007669"/>
    <property type="project" value="UniProtKB-KW"/>
</dbReference>
<keyword evidence="24" id="KW-0456">Lyase</keyword>
<dbReference type="GO" id="GO:0004508">
    <property type="term" value="F:steroid 17-alpha-monooxygenase activity"/>
    <property type="evidence" value="ECO:0007669"/>
    <property type="project" value="TreeGrafter"/>
</dbReference>
<evidence type="ECO:0000313" key="24">
    <source>
        <dbReference type="EMBL" id="CAJ1048364.1"/>
    </source>
</evidence>
<evidence type="ECO:0000256" key="9">
    <source>
        <dbReference type="ARBA" id="ARBA00023004"/>
    </source>
</evidence>
<comment type="subcellular location">
    <subcellularLocation>
        <location evidence="2">Endoplasmic reticulum membrane</location>
    </subcellularLocation>
    <subcellularLocation>
        <location evidence="1">Microsome membrane</location>
        <topology evidence="1">Peripheral membrane protein</topology>
    </subcellularLocation>
</comment>
<evidence type="ECO:0000256" key="13">
    <source>
        <dbReference type="ARBA" id="ARBA00023250"/>
    </source>
</evidence>
<reference evidence="24" key="1">
    <citation type="submission" date="2023-08" db="EMBL/GenBank/DDBJ databases">
        <authorList>
            <person name="Alioto T."/>
            <person name="Alioto T."/>
            <person name="Gomez Garrido J."/>
        </authorList>
    </citation>
    <scope>NUCLEOTIDE SEQUENCE</scope>
</reference>
<dbReference type="GO" id="GO:0005789">
    <property type="term" value="C:endoplasmic reticulum membrane"/>
    <property type="evidence" value="ECO:0007669"/>
    <property type="project" value="UniProtKB-SubCell"/>
</dbReference>
<dbReference type="PRINTS" id="PR00385">
    <property type="entry name" value="P450"/>
</dbReference>
<evidence type="ECO:0000256" key="14">
    <source>
        <dbReference type="ARBA" id="ARBA00044040"/>
    </source>
</evidence>